<dbReference type="EC" id="4.2.1.136" evidence="19"/>
<accession>A0A150WYC2</accession>
<dbReference type="InterPro" id="IPR004443">
    <property type="entry name" value="YjeF_N_dom"/>
</dbReference>
<comment type="cofactor">
    <cofactor evidence="17">
        <name>Mg(2+)</name>
        <dbReference type="ChEBI" id="CHEBI:18420"/>
    </cofactor>
</comment>
<feature type="binding site" evidence="18">
    <location>
        <position position="59"/>
    </location>
    <ligand>
        <name>K(+)</name>
        <dbReference type="ChEBI" id="CHEBI:29103"/>
    </ligand>
</feature>
<comment type="caution">
    <text evidence="22">The sequence shown here is derived from an EMBL/GenBank/DDBJ whole genome shotgun (WGS) entry which is preliminary data.</text>
</comment>
<feature type="binding site" evidence="17">
    <location>
        <position position="318"/>
    </location>
    <ligand>
        <name>(6S)-NADPHX</name>
        <dbReference type="ChEBI" id="CHEBI:64076"/>
    </ligand>
</feature>
<dbReference type="GO" id="GO:0110051">
    <property type="term" value="P:metabolite repair"/>
    <property type="evidence" value="ECO:0007669"/>
    <property type="project" value="TreeGrafter"/>
</dbReference>
<comment type="catalytic activity">
    <reaction evidence="15 17 19">
        <text>(6S)-NADHX + ADP = AMP + phosphate + NADH + H(+)</text>
        <dbReference type="Rhea" id="RHEA:32223"/>
        <dbReference type="ChEBI" id="CHEBI:15378"/>
        <dbReference type="ChEBI" id="CHEBI:43474"/>
        <dbReference type="ChEBI" id="CHEBI:57945"/>
        <dbReference type="ChEBI" id="CHEBI:64074"/>
        <dbReference type="ChEBI" id="CHEBI:456215"/>
        <dbReference type="ChEBI" id="CHEBI:456216"/>
        <dbReference type="EC" id="4.2.1.136"/>
    </reaction>
</comment>
<evidence type="ECO:0000256" key="17">
    <source>
        <dbReference type="HAMAP-Rule" id="MF_01965"/>
    </source>
</evidence>
<dbReference type="Pfam" id="PF03853">
    <property type="entry name" value="YjeF_N"/>
    <property type="match status" value="1"/>
</dbReference>
<evidence type="ECO:0000256" key="3">
    <source>
        <dbReference type="ARBA" id="ARBA00006001"/>
    </source>
</evidence>
<evidence type="ECO:0000256" key="19">
    <source>
        <dbReference type="PIRNR" id="PIRNR017184"/>
    </source>
</evidence>
<dbReference type="InterPro" id="IPR036652">
    <property type="entry name" value="YjeF_N_dom_sf"/>
</dbReference>
<evidence type="ECO:0000313" key="23">
    <source>
        <dbReference type="Proteomes" id="UP000075606"/>
    </source>
</evidence>
<feature type="binding site" evidence="17">
    <location>
        <position position="434"/>
    </location>
    <ligand>
        <name>(6S)-NADPHX</name>
        <dbReference type="ChEBI" id="CHEBI:64076"/>
    </ligand>
</feature>
<feature type="binding site" evidence="18">
    <location>
        <position position="121"/>
    </location>
    <ligand>
        <name>K(+)</name>
        <dbReference type="ChEBI" id="CHEBI:29103"/>
    </ligand>
</feature>
<dbReference type="Gene3D" id="3.40.50.10260">
    <property type="entry name" value="YjeF N-terminal domain"/>
    <property type="match status" value="1"/>
</dbReference>
<evidence type="ECO:0000256" key="1">
    <source>
        <dbReference type="ARBA" id="ARBA00000013"/>
    </source>
</evidence>
<dbReference type="HAMAP" id="MF_01965">
    <property type="entry name" value="NADHX_dehydratase"/>
    <property type="match status" value="1"/>
</dbReference>
<keyword evidence="12 17" id="KW-0456">Lyase</keyword>
<dbReference type="InterPro" id="IPR017953">
    <property type="entry name" value="Carbohydrate_kinase_pred_CS"/>
</dbReference>
<dbReference type="EMBL" id="LRPC01000032">
    <property type="protein sequence ID" value="KYG71485.1"/>
    <property type="molecule type" value="Genomic_DNA"/>
</dbReference>
<feature type="domain" description="YjeF N-terminal" evidence="21">
    <location>
        <begin position="10"/>
        <end position="211"/>
    </location>
</feature>
<evidence type="ECO:0000256" key="8">
    <source>
        <dbReference type="ARBA" id="ARBA00022857"/>
    </source>
</evidence>
<dbReference type="Gene3D" id="3.40.1190.20">
    <property type="match status" value="1"/>
</dbReference>
<evidence type="ECO:0000256" key="18">
    <source>
        <dbReference type="HAMAP-Rule" id="MF_01966"/>
    </source>
</evidence>
<reference evidence="22 23" key="1">
    <citation type="submission" date="2016-01" db="EMBL/GenBank/DDBJ databases">
        <title>Genome sequencing of Roseivirga spongicola UST030701-084.</title>
        <authorList>
            <person name="Selvaratnam C."/>
            <person name="Thevarajoo S."/>
            <person name="Goh K.M."/>
            <person name="Ee R."/>
            <person name="Chan K.-G."/>
            <person name="Chong C.S."/>
        </authorList>
    </citation>
    <scope>NUCLEOTIDE SEQUENCE [LARGE SCALE GENOMIC DNA]</scope>
    <source>
        <strain evidence="22 23">UST030701-084</strain>
    </source>
</reference>
<evidence type="ECO:0000256" key="9">
    <source>
        <dbReference type="ARBA" id="ARBA00022958"/>
    </source>
</evidence>
<comment type="similarity">
    <text evidence="3 19">In the N-terminal section; belongs to the NnrE/AIBP family.</text>
</comment>
<comment type="subunit">
    <text evidence="17">Homotetramer.</text>
</comment>
<comment type="function">
    <text evidence="14 19">Bifunctional enzyme that catalyzes the epimerization of the S- and R-forms of NAD(P)HX and the dehydration of the S-form of NAD(P)HX at the expense of ADP, which is converted to AMP. This allows the repair of both epimers of NAD(P)HX, a damaged form of NAD(P)H that is a result of enzymatic or heat-dependent hydration.</text>
</comment>
<dbReference type="EC" id="5.1.99.6" evidence="19"/>
<comment type="catalytic activity">
    <reaction evidence="1 18 19">
        <text>(6R)-NADHX = (6S)-NADHX</text>
        <dbReference type="Rhea" id="RHEA:32215"/>
        <dbReference type="ChEBI" id="CHEBI:64074"/>
        <dbReference type="ChEBI" id="CHEBI:64075"/>
        <dbReference type="EC" id="5.1.99.6"/>
    </reaction>
</comment>
<organism evidence="22 23">
    <name type="scientific">Roseivirga spongicola</name>
    <dbReference type="NCBI Taxonomy" id="333140"/>
    <lineage>
        <taxon>Bacteria</taxon>
        <taxon>Pseudomonadati</taxon>
        <taxon>Bacteroidota</taxon>
        <taxon>Cytophagia</taxon>
        <taxon>Cytophagales</taxon>
        <taxon>Roseivirgaceae</taxon>
        <taxon>Roseivirga</taxon>
    </lineage>
</organism>
<dbReference type="Proteomes" id="UP000075606">
    <property type="component" value="Unassembled WGS sequence"/>
</dbReference>
<keyword evidence="10 17" id="KW-0520">NAD</keyword>
<comment type="similarity">
    <text evidence="17">Belongs to the NnrD/CARKD family.</text>
</comment>
<comment type="similarity">
    <text evidence="18">Belongs to the NnrE/AIBP family.</text>
</comment>
<feature type="binding site" evidence="18">
    <location>
        <position position="157"/>
    </location>
    <ligand>
        <name>K(+)</name>
        <dbReference type="ChEBI" id="CHEBI:29103"/>
    </ligand>
</feature>
<evidence type="ECO:0000256" key="16">
    <source>
        <dbReference type="ARBA" id="ARBA00049209"/>
    </source>
</evidence>
<dbReference type="NCBIfam" id="TIGR00196">
    <property type="entry name" value="yjeF_cterm"/>
    <property type="match status" value="1"/>
</dbReference>
<evidence type="ECO:0000313" key="22">
    <source>
        <dbReference type="EMBL" id="KYG71485.1"/>
    </source>
</evidence>
<dbReference type="GO" id="GO:0052856">
    <property type="term" value="F:NAD(P)HX epimerase activity"/>
    <property type="evidence" value="ECO:0007669"/>
    <property type="project" value="UniProtKB-UniRule"/>
</dbReference>
<evidence type="ECO:0000256" key="2">
    <source>
        <dbReference type="ARBA" id="ARBA00000909"/>
    </source>
</evidence>
<comment type="cofactor">
    <cofactor evidence="18 19">
        <name>K(+)</name>
        <dbReference type="ChEBI" id="CHEBI:29103"/>
    </cofactor>
    <text evidence="18 19">Binds 1 potassium ion per subunit.</text>
</comment>
<evidence type="ECO:0000256" key="4">
    <source>
        <dbReference type="ARBA" id="ARBA00009524"/>
    </source>
</evidence>
<evidence type="ECO:0000256" key="12">
    <source>
        <dbReference type="ARBA" id="ARBA00023239"/>
    </source>
</evidence>
<comment type="function">
    <text evidence="18">Catalyzes the epimerization of the S- and R-forms of NAD(P)HX, a damaged form of NAD(P)H that is a result of enzymatic or heat-dependent hydration. This is a prerequisite for the S-specific NAD(P)H-hydrate dehydratase to allow the repair of both epimers of NAD(P)HX.</text>
</comment>
<gene>
    <name evidence="17" type="primary">nnrD</name>
    <name evidence="18" type="synonym">nnrE</name>
    <name evidence="22" type="ORF">AWW68_18230</name>
</gene>
<comment type="catalytic activity">
    <reaction evidence="2 18 19">
        <text>(6R)-NADPHX = (6S)-NADPHX</text>
        <dbReference type="Rhea" id="RHEA:32227"/>
        <dbReference type="ChEBI" id="CHEBI:64076"/>
        <dbReference type="ChEBI" id="CHEBI:64077"/>
        <dbReference type="EC" id="5.1.99.6"/>
    </reaction>
</comment>
<dbReference type="STRING" id="333140.AWW68_18230"/>
<dbReference type="GO" id="GO:0005524">
    <property type="term" value="F:ATP binding"/>
    <property type="evidence" value="ECO:0007669"/>
    <property type="project" value="UniProtKB-UniRule"/>
</dbReference>
<dbReference type="SUPFAM" id="SSF64153">
    <property type="entry name" value="YjeF N-terminal domain-like"/>
    <property type="match status" value="1"/>
</dbReference>
<evidence type="ECO:0000256" key="15">
    <source>
        <dbReference type="ARBA" id="ARBA00048238"/>
    </source>
</evidence>
<dbReference type="GO" id="GO:0046496">
    <property type="term" value="P:nicotinamide nucleotide metabolic process"/>
    <property type="evidence" value="ECO:0007669"/>
    <property type="project" value="UniProtKB-UniRule"/>
</dbReference>
<dbReference type="SUPFAM" id="SSF53613">
    <property type="entry name" value="Ribokinase-like"/>
    <property type="match status" value="1"/>
</dbReference>
<dbReference type="PROSITE" id="PS51383">
    <property type="entry name" value="YJEF_C_3"/>
    <property type="match status" value="1"/>
</dbReference>
<feature type="binding site" evidence="18">
    <location>
        <begin position="125"/>
        <end position="131"/>
    </location>
    <ligand>
        <name>(6S)-NADPHX</name>
        <dbReference type="ChEBI" id="CHEBI:64076"/>
    </ligand>
</feature>
<evidence type="ECO:0000256" key="5">
    <source>
        <dbReference type="ARBA" id="ARBA00022723"/>
    </source>
</evidence>
<keyword evidence="7 17" id="KW-0067">ATP-binding</keyword>
<dbReference type="HAMAP" id="MF_01966">
    <property type="entry name" value="NADHX_epimerase"/>
    <property type="match status" value="1"/>
</dbReference>
<dbReference type="PIRSF" id="PIRSF017184">
    <property type="entry name" value="Nnr"/>
    <property type="match status" value="1"/>
</dbReference>
<feature type="binding site" evidence="17">
    <location>
        <position position="255"/>
    </location>
    <ligand>
        <name>(6S)-NADPHX</name>
        <dbReference type="ChEBI" id="CHEBI:64076"/>
    </ligand>
</feature>
<keyword evidence="23" id="KW-1185">Reference proteome</keyword>
<dbReference type="PROSITE" id="PS01050">
    <property type="entry name" value="YJEF_C_2"/>
    <property type="match status" value="1"/>
</dbReference>
<evidence type="ECO:0000259" key="21">
    <source>
        <dbReference type="PROSITE" id="PS51385"/>
    </source>
</evidence>
<evidence type="ECO:0000256" key="13">
    <source>
        <dbReference type="ARBA" id="ARBA00023268"/>
    </source>
</evidence>
<keyword evidence="6 17" id="KW-0547">Nucleotide-binding</keyword>
<feature type="binding site" evidence="18">
    <location>
        <begin position="58"/>
        <end position="62"/>
    </location>
    <ligand>
        <name>(6S)-NADPHX</name>
        <dbReference type="ChEBI" id="CHEBI:64076"/>
    </ligand>
</feature>
<dbReference type="PROSITE" id="PS51385">
    <property type="entry name" value="YJEF_N"/>
    <property type="match status" value="1"/>
</dbReference>
<dbReference type="InterPro" id="IPR030677">
    <property type="entry name" value="Nnr"/>
</dbReference>
<keyword evidence="9 18" id="KW-0630">Potassium</keyword>
<dbReference type="CDD" id="cd01171">
    <property type="entry name" value="YXKO-related"/>
    <property type="match status" value="1"/>
</dbReference>
<dbReference type="PANTHER" id="PTHR12592:SF0">
    <property type="entry name" value="ATP-DEPENDENT (S)-NAD(P)H-HYDRATE DEHYDRATASE"/>
    <property type="match status" value="1"/>
</dbReference>
<dbReference type="Pfam" id="PF01256">
    <property type="entry name" value="Carb_kinase"/>
    <property type="match status" value="1"/>
</dbReference>
<comment type="catalytic activity">
    <reaction evidence="16 17 19">
        <text>(6S)-NADPHX + ADP = AMP + phosphate + NADPH + H(+)</text>
        <dbReference type="Rhea" id="RHEA:32235"/>
        <dbReference type="ChEBI" id="CHEBI:15378"/>
        <dbReference type="ChEBI" id="CHEBI:43474"/>
        <dbReference type="ChEBI" id="CHEBI:57783"/>
        <dbReference type="ChEBI" id="CHEBI:64076"/>
        <dbReference type="ChEBI" id="CHEBI:456215"/>
        <dbReference type="ChEBI" id="CHEBI:456216"/>
        <dbReference type="EC" id="4.2.1.136"/>
    </reaction>
</comment>
<keyword evidence="5 18" id="KW-0479">Metal-binding</keyword>
<dbReference type="PANTHER" id="PTHR12592">
    <property type="entry name" value="ATP-DEPENDENT (S)-NAD(P)H-HYDRATE DEHYDRATASE FAMILY MEMBER"/>
    <property type="match status" value="1"/>
</dbReference>
<feature type="binding site" evidence="17">
    <location>
        <position position="433"/>
    </location>
    <ligand>
        <name>AMP</name>
        <dbReference type="ChEBI" id="CHEBI:456215"/>
    </ligand>
</feature>
<feature type="domain" description="YjeF C-terminal" evidence="20">
    <location>
        <begin position="220"/>
        <end position="493"/>
    </location>
</feature>
<keyword evidence="13" id="KW-0511">Multifunctional enzyme</keyword>
<dbReference type="OrthoDB" id="9806925at2"/>
<dbReference type="RefSeq" id="WP_068225096.1">
    <property type="nucleotide sequence ID" value="NZ_LRPC01000032.1"/>
</dbReference>
<protein>
    <recommendedName>
        <fullName evidence="19">Bifunctional NAD(P)H-hydrate repair enzyme</fullName>
    </recommendedName>
    <alternativeName>
        <fullName evidence="19">Nicotinamide nucleotide repair protein</fullName>
    </alternativeName>
    <domain>
        <recommendedName>
            <fullName evidence="19">ADP-dependent (S)-NAD(P)H-hydrate dehydratase</fullName>
            <ecNumber evidence="19">4.2.1.136</ecNumber>
        </recommendedName>
        <alternativeName>
            <fullName evidence="19">ADP-dependent NAD(P)HX dehydratase</fullName>
        </alternativeName>
    </domain>
    <domain>
        <recommendedName>
            <fullName evidence="19">NAD(P)H-hydrate epimerase</fullName>
            <ecNumber evidence="19">5.1.99.6</ecNumber>
        </recommendedName>
    </domain>
</protein>
<sequence length="493" mass="52676">MKKLLNAAQTREADQYTIHNEPITSLELMERASLAFVSEFEERVSTESLVAVVCGTGNNGGDGLAIARLLKSKHYSVKVILVKVSSELSDDCLANLKQFGSDVNEVKPSEFVLPNSDVVVDALFGSGLNRPILGDLEHVVSTINNAESKTFSVDVPSGLFSDEVNLTGAIVQADFTITFQRPKLSFFIPESGSFVGEWKAVNIGLDEDFIEAQNGSYFLLDHSIRKALPPRVKFQHKGHFGRVQVFAGSYGKMGAAFLCSKTAMKSGAGLLTAHVPKCGVQVLQTSLPEVMVNVDSEERLISEGSLQKNTDVVCFGPGVGVEQKTVQAFRQLLEAGVSRLVVDADGLNMLSENSELLDLLPEFTVLTPHVGEFHRLFGKCSDGLERIKVAQSVAKKKKLVIILKGAHSAIIVPSGEVYFNNTGNPGMATAGSGDVLAGIVTGLMAQGLGSEEAACLGVFLHGLAGDLARKNVGEVSLMASDLLHFLPKAISNA</sequence>
<dbReference type="InterPro" id="IPR029056">
    <property type="entry name" value="Ribokinase-like"/>
</dbReference>
<evidence type="ECO:0000256" key="7">
    <source>
        <dbReference type="ARBA" id="ARBA00022840"/>
    </source>
</evidence>
<dbReference type="GO" id="GO:0046872">
    <property type="term" value="F:metal ion binding"/>
    <property type="evidence" value="ECO:0007669"/>
    <property type="project" value="UniProtKB-UniRule"/>
</dbReference>
<comment type="caution">
    <text evidence="18">Lacks conserved residue(s) required for the propagation of feature annotation.</text>
</comment>
<evidence type="ECO:0000256" key="11">
    <source>
        <dbReference type="ARBA" id="ARBA00023235"/>
    </source>
</evidence>
<evidence type="ECO:0000256" key="14">
    <source>
        <dbReference type="ARBA" id="ARBA00025153"/>
    </source>
</evidence>
<dbReference type="InterPro" id="IPR000631">
    <property type="entry name" value="CARKD"/>
</dbReference>
<keyword evidence="11 18" id="KW-0413">Isomerase</keyword>
<dbReference type="AlphaFoldDB" id="A0A150WYC2"/>
<comment type="function">
    <text evidence="17">Catalyzes the dehydration of the S-form of NAD(P)HX at the expense of ADP, which is converted to AMP. Together with NAD(P)HX epimerase, which catalyzes the epimerization of the S- and R-forms, the enzyme allows the repair of both epimers of NAD(P)HX, a damaged form of NAD(P)H that is a result of enzymatic or heat-dependent hydration.</text>
</comment>
<evidence type="ECO:0000259" key="20">
    <source>
        <dbReference type="PROSITE" id="PS51383"/>
    </source>
</evidence>
<evidence type="ECO:0000256" key="6">
    <source>
        <dbReference type="ARBA" id="ARBA00022741"/>
    </source>
</evidence>
<name>A0A150WYC2_9BACT</name>
<dbReference type="GO" id="GO:0052855">
    <property type="term" value="F:ADP-dependent NAD(P)H-hydrate dehydratase activity"/>
    <property type="evidence" value="ECO:0007669"/>
    <property type="project" value="UniProtKB-UniRule"/>
</dbReference>
<feature type="binding site" evidence="18">
    <location>
        <position position="154"/>
    </location>
    <ligand>
        <name>(6S)-NADPHX</name>
        <dbReference type="ChEBI" id="CHEBI:64076"/>
    </ligand>
</feature>
<feature type="binding site" evidence="17">
    <location>
        <position position="369"/>
    </location>
    <ligand>
        <name>(6S)-NADPHX</name>
        <dbReference type="ChEBI" id="CHEBI:64076"/>
    </ligand>
</feature>
<comment type="similarity">
    <text evidence="4 19">In the C-terminal section; belongs to the NnrD/CARKD family.</text>
</comment>
<feature type="binding site" evidence="17">
    <location>
        <begin position="404"/>
        <end position="408"/>
    </location>
    <ligand>
        <name>AMP</name>
        <dbReference type="ChEBI" id="CHEBI:456215"/>
    </ligand>
</feature>
<keyword evidence="8 17" id="KW-0521">NADP</keyword>
<dbReference type="NCBIfam" id="TIGR00197">
    <property type="entry name" value="yjeF_nterm"/>
    <property type="match status" value="1"/>
</dbReference>
<proteinExistence type="inferred from homology"/>
<evidence type="ECO:0000256" key="10">
    <source>
        <dbReference type="ARBA" id="ARBA00023027"/>
    </source>
</evidence>